<dbReference type="AlphaFoldDB" id="A0A2V3IFT0"/>
<keyword evidence="3" id="KW-1185">Reference proteome</keyword>
<evidence type="ECO:0000313" key="2">
    <source>
        <dbReference type="EMBL" id="PXF40893.1"/>
    </source>
</evidence>
<dbReference type="EMBL" id="NBIV01000252">
    <property type="protein sequence ID" value="PXF40893.1"/>
    <property type="molecule type" value="Genomic_DNA"/>
</dbReference>
<comment type="caution">
    <text evidence="2">The sequence shown here is derived from an EMBL/GenBank/DDBJ whole genome shotgun (WGS) entry which is preliminary data.</text>
</comment>
<evidence type="ECO:0000256" key="1">
    <source>
        <dbReference type="SAM" id="MobiDB-lite"/>
    </source>
</evidence>
<proteinExistence type="predicted"/>
<organism evidence="2 3">
    <name type="scientific">Gracilariopsis chorda</name>
    <dbReference type="NCBI Taxonomy" id="448386"/>
    <lineage>
        <taxon>Eukaryota</taxon>
        <taxon>Rhodophyta</taxon>
        <taxon>Florideophyceae</taxon>
        <taxon>Rhodymeniophycidae</taxon>
        <taxon>Gracilariales</taxon>
        <taxon>Gracilariaceae</taxon>
        <taxon>Gracilariopsis</taxon>
    </lineage>
</organism>
<evidence type="ECO:0000313" key="3">
    <source>
        <dbReference type="Proteomes" id="UP000247409"/>
    </source>
</evidence>
<name>A0A2V3IFT0_9FLOR</name>
<protein>
    <submittedName>
        <fullName evidence="2">Uncharacterized protein</fullName>
    </submittedName>
</protein>
<dbReference type="Proteomes" id="UP000247409">
    <property type="component" value="Unassembled WGS sequence"/>
</dbReference>
<gene>
    <name evidence="2" type="ORF">BWQ96_09386</name>
</gene>
<reference evidence="2 3" key="1">
    <citation type="journal article" date="2018" name="Mol. Biol. Evol.">
        <title>Analysis of the draft genome of the red seaweed Gracilariopsis chorda provides insights into genome size evolution in Rhodophyta.</title>
        <authorList>
            <person name="Lee J."/>
            <person name="Yang E.C."/>
            <person name="Graf L."/>
            <person name="Yang J.H."/>
            <person name="Qiu H."/>
            <person name="Zel Zion U."/>
            <person name="Chan C.X."/>
            <person name="Stephens T.G."/>
            <person name="Weber A.P.M."/>
            <person name="Boo G.H."/>
            <person name="Boo S.M."/>
            <person name="Kim K.M."/>
            <person name="Shin Y."/>
            <person name="Jung M."/>
            <person name="Lee S.J."/>
            <person name="Yim H.S."/>
            <person name="Lee J.H."/>
            <person name="Bhattacharya D."/>
            <person name="Yoon H.S."/>
        </authorList>
    </citation>
    <scope>NUCLEOTIDE SEQUENCE [LARGE SCALE GENOMIC DNA]</scope>
    <source>
        <strain evidence="2 3">SKKU-2015</strain>
        <tissue evidence="2">Whole body</tissue>
    </source>
</reference>
<sequence length="104" mass="11799">MGAQGTLSISHAVSVLDEEAAAFTAALERDDASRNELDHARLKLEKAPFESEKRKRAMDREERKQAREEASRVELQKFRLLLEFVRDGRVANPSECSSETSKEH</sequence>
<feature type="region of interest" description="Disordered" evidence="1">
    <location>
        <begin position="44"/>
        <end position="69"/>
    </location>
</feature>
<accession>A0A2V3IFT0</accession>